<evidence type="ECO:0000259" key="11">
    <source>
        <dbReference type="Pfam" id="PF25994"/>
    </source>
</evidence>
<dbReference type="Pfam" id="PF25994">
    <property type="entry name" value="HH_AprE"/>
    <property type="match status" value="1"/>
</dbReference>
<protein>
    <recommendedName>
        <fullName evidence="9">Membrane fusion protein (MFP) family protein</fullName>
    </recommendedName>
</protein>
<feature type="domain" description="AprE-like beta-barrel" evidence="12">
    <location>
        <begin position="319"/>
        <end position="407"/>
    </location>
</feature>
<dbReference type="Pfam" id="PF26002">
    <property type="entry name" value="Beta-barrel_AprE"/>
    <property type="match status" value="1"/>
</dbReference>
<evidence type="ECO:0000259" key="12">
    <source>
        <dbReference type="Pfam" id="PF26002"/>
    </source>
</evidence>
<evidence type="ECO:0000256" key="2">
    <source>
        <dbReference type="ARBA" id="ARBA00009477"/>
    </source>
</evidence>
<feature type="coiled-coil region" evidence="10">
    <location>
        <begin position="250"/>
        <end position="284"/>
    </location>
</feature>
<dbReference type="PANTHER" id="PTHR30386:SF17">
    <property type="entry name" value="ALKALINE PROTEASE SECRETION PROTEIN APRE"/>
    <property type="match status" value="1"/>
</dbReference>
<dbReference type="InterPro" id="IPR050739">
    <property type="entry name" value="MFP"/>
</dbReference>
<dbReference type="InterPro" id="IPR010129">
    <property type="entry name" value="T1SS_HlyD"/>
</dbReference>
<dbReference type="Proteomes" id="UP000003789">
    <property type="component" value="Unassembled WGS sequence"/>
</dbReference>
<keyword evidence="8 9" id="KW-0472">Membrane</keyword>
<evidence type="ECO:0000256" key="7">
    <source>
        <dbReference type="ARBA" id="ARBA00022989"/>
    </source>
</evidence>
<organism evidence="13 14">
    <name type="scientific">Photobacterium profundum 3TCK</name>
    <dbReference type="NCBI Taxonomy" id="314280"/>
    <lineage>
        <taxon>Bacteria</taxon>
        <taxon>Pseudomonadati</taxon>
        <taxon>Pseudomonadota</taxon>
        <taxon>Gammaproteobacteria</taxon>
        <taxon>Vibrionales</taxon>
        <taxon>Vibrionaceae</taxon>
        <taxon>Photobacterium</taxon>
    </lineage>
</organism>
<evidence type="ECO:0000256" key="8">
    <source>
        <dbReference type="ARBA" id="ARBA00023136"/>
    </source>
</evidence>
<reference evidence="13 14" key="1">
    <citation type="submission" date="2006-03" db="EMBL/GenBank/DDBJ databases">
        <authorList>
            <person name="Bartlett D.H."/>
            <person name="Valle G."/>
            <person name="Lauro F.M."/>
            <person name="Vezzi A."/>
            <person name="Simonato F."/>
            <person name="Eloe E."/>
            <person name="Vitulo N."/>
            <person name="Stratton T.K."/>
            <person name="D'angelo M."/>
            <person name="Ferriera S."/>
            <person name="Johnson J."/>
            <person name="Kravitz S."/>
            <person name="Beeson K."/>
            <person name="Sutton G."/>
            <person name="Rogers Y."/>
            <person name="Friedman R."/>
            <person name="Frazier M."/>
            <person name="Venter J.C."/>
        </authorList>
    </citation>
    <scope>NUCLEOTIDE SEQUENCE [LARGE SCALE GENOMIC DNA]</scope>
    <source>
        <strain evidence="13 14">3TCK</strain>
    </source>
</reference>
<comment type="subcellular location">
    <subcellularLocation>
        <location evidence="1 9">Cell inner membrane</location>
        <topology evidence="1 9">Single-pass membrane protein</topology>
    </subcellularLocation>
</comment>
<keyword evidence="6 9" id="KW-0812">Transmembrane</keyword>
<feature type="transmembrane region" description="Helical" evidence="9">
    <location>
        <begin position="12"/>
        <end position="30"/>
    </location>
</feature>
<dbReference type="OrthoDB" id="9775513at2"/>
<evidence type="ECO:0000256" key="6">
    <source>
        <dbReference type="ARBA" id="ARBA00022692"/>
    </source>
</evidence>
<evidence type="ECO:0000256" key="3">
    <source>
        <dbReference type="ARBA" id="ARBA00022448"/>
    </source>
</evidence>
<dbReference type="RefSeq" id="WP_006231500.1">
    <property type="nucleotide sequence ID" value="NZ_CH724135.1"/>
</dbReference>
<dbReference type="GO" id="GO:0015031">
    <property type="term" value="P:protein transport"/>
    <property type="evidence" value="ECO:0007669"/>
    <property type="project" value="InterPro"/>
</dbReference>
<dbReference type="InterPro" id="IPR058982">
    <property type="entry name" value="Beta-barrel_AprE"/>
</dbReference>
<dbReference type="Gene3D" id="2.40.50.100">
    <property type="match status" value="1"/>
</dbReference>
<evidence type="ECO:0000256" key="1">
    <source>
        <dbReference type="ARBA" id="ARBA00004377"/>
    </source>
</evidence>
<dbReference type="GO" id="GO:0005886">
    <property type="term" value="C:plasma membrane"/>
    <property type="evidence" value="ECO:0007669"/>
    <property type="project" value="UniProtKB-SubCell"/>
</dbReference>
<feature type="domain" description="AprE-like long alpha-helical hairpin" evidence="11">
    <location>
        <begin position="87"/>
        <end position="277"/>
    </location>
</feature>
<proteinExistence type="inferred from homology"/>
<dbReference type="EMBL" id="AAPH01000009">
    <property type="protein sequence ID" value="EAS43688.1"/>
    <property type="molecule type" value="Genomic_DNA"/>
</dbReference>
<keyword evidence="4 9" id="KW-1003">Cell membrane</keyword>
<keyword evidence="3 9" id="KW-0813">Transport</keyword>
<dbReference type="Gene3D" id="2.40.30.170">
    <property type="match status" value="1"/>
</dbReference>
<keyword evidence="7 9" id="KW-1133">Transmembrane helix</keyword>
<name>Q1Z578_9GAMM</name>
<dbReference type="PRINTS" id="PR01490">
    <property type="entry name" value="RTXTOXIND"/>
</dbReference>
<evidence type="ECO:0000256" key="9">
    <source>
        <dbReference type="RuleBase" id="RU365093"/>
    </source>
</evidence>
<dbReference type="HOGENOM" id="CLU_023976_1_1_6"/>
<dbReference type="InterPro" id="IPR058781">
    <property type="entry name" value="HH_AprE-like"/>
</dbReference>
<evidence type="ECO:0000256" key="4">
    <source>
        <dbReference type="ARBA" id="ARBA00022475"/>
    </source>
</evidence>
<evidence type="ECO:0000313" key="14">
    <source>
        <dbReference type="Proteomes" id="UP000003789"/>
    </source>
</evidence>
<evidence type="ECO:0000256" key="10">
    <source>
        <dbReference type="SAM" id="Coils"/>
    </source>
</evidence>
<comment type="caution">
    <text evidence="13">The sequence shown here is derived from an EMBL/GenBank/DDBJ whole genome shotgun (WGS) entry which is preliminary data.</text>
</comment>
<keyword evidence="5 9" id="KW-0997">Cell inner membrane</keyword>
<evidence type="ECO:0000313" key="13">
    <source>
        <dbReference type="EMBL" id="EAS43688.1"/>
    </source>
</evidence>
<sequence length="432" mass="48632">MDKSEFDTNRLIWVGCIFIILAVGGFILWATTAKLSSASVASGTLVVESQRKKVQHLEGGWVKAIYVSEGQKVKVGDVLVELANSRAESDFRRLILRAVSLQAQHDRLSTELSNRKDLVWSNLFFDEVEEGQLANIINSQQLQYQQSVLHEELREGQYQQRKVLLQEQIRGTGFQLSAIQRQLDLANEEIQMTMSLLKKGFVSKTRVLEIKRYHAGIDAQKAELEGESEVLTQQLLSLKQGHKSEIIEFKQGLTAQLEQSEKELRDVKQALKSARDVRERVKIRSEHTGTVVGLNVHSVGGVVNAGDVIMEIVPDSDALIVEAVVKPEDIDVVRQGLTAKVRLSAYNIRRTPPVQGEVIYVAADRLQPRTDNSPTGYVVKVKLDSDEIKILGNIELYPGMPTEVFILLEDKTLWDYLTAPLFSSYYRAFRES</sequence>
<comment type="similarity">
    <text evidence="2 9">Belongs to the membrane fusion protein (MFP) (TC 8.A.1) family.</text>
</comment>
<accession>Q1Z578</accession>
<keyword evidence="10" id="KW-0175">Coiled coil</keyword>
<evidence type="ECO:0000256" key="5">
    <source>
        <dbReference type="ARBA" id="ARBA00022519"/>
    </source>
</evidence>
<dbReference type="PANTHER" id="PTHR30386">
    <property type="entry name" value="MEMBRANE FUSION SUBUNIT OF EMRAB-TOLC MULTIDRUG EFFLUX PUMP"/>
    <property type="match status" value="1"/>
</dbReference>
<dbReference type="NCBIfam" id="TIGR01843">
    <property type="entry name" value="type_I_hlyD"/>
    <property type="match status" value="1"/>
</dbReference>
<dbReference type="AlphaFoldDB" id="Q1Z578"/>
<gene>
    <name evidence="13" type="ORF">P3TCK_17952</name>
</gene>